<comment type="caution">
    <text evidence="1">The sequence shown here is derived from an EMBL/GenBank/DDBJ whole genome shotgun (WGS) entry which is preliminary data.</text>
</comment>
<sequence length="243" mass="27990">MGFFMYSTKVLKSTPFICHQSDNKVDSDSNFKVKRVYQKVIDTAIKKGLDKSKAPLSMKGTTHYETLYNHVSFCGASEINIHLQNKAIETQDADLIKAKKEEITDIFKRATNITCLMNSGALRTYLARIIDRDEKVRVLSKSDRNELIESAYEQFDKQIDQVISTNNLKTPTISYIKELVGIIVKDVFENQTKVTLDETPKIKLRDKTLTQFMEREIEKLYERHGFIGKRSGLRFSADLEMTK</sequence>
<accession>A0A1E5FTM4</accession>
<protein>
    <submittedName>
        <fullName evidence="1">Uncharacterized protein</fullName>
    </submittedName>
</protein>
<evidence type="ECO:0000313" key="1">
    <source>
        <dbReference type="EMBL" id="OEF93835.1"/>
    </source>
</evidence>
<reference evidence="1 2" key="1">
    <citation type="journal article" date="2012" name="Science">
        <title>Ecological populations of bacteria act as socially cohesive units of antibiotic production and resistance.</title>
        <authorList>
            <person name="Cordero O.X."/>
            <person name="Wildschutte H."/>
            <person name="Kirkup B."/>
            <person name="Proehl S."/>
            <person name="Ngo L."/>
            <person name="Hussain F."/>
            <person name="Le Roux F."/>
            <person name="Mincer T."/>
            <person name="Polz M.F."/>
        </authorList>
    </citation>
    <scope>NUCLEOTIDE SEQUENCE [LARGE SCALE GENOMIC DNA]</scope>
    <source>
        <strain evidence="1 2">12E03</strain>
    </source>
</reference>
<organism evidence="1 2">
    <name type="scientific">Vibrio splendidus 12E03</name>
    <dbReference type="NCBI Taxonomy" id="1191305"/>
    <lineage>
        <taxon>Bacteria</taxon>
        <taxon>Pseudomonadati</taxon>
        <taxon>Pseudomonadota</taxon>
        <taxon>Gammaproteobacteria</taxon>
        <taxon>Vibrionales</taxon>
        <taxon>Vibrionaceae</taxon>
        <taxon>Vibrio</taxon>
    </lineage>
</organism>
<gene>
    <name evidence="1" type="ORF">A142_19585</name>
</gene>
<proteinExistence type="predicted"/>
<dbReference type="EMBL" id="AJZD02000101">
    <property type="protein sequence ID" value="OEF93835.1"/>
    <property type="molecule type" value="Genomic_DNA"/>
</dbReference>
<dbReference type="Proteomes" id="UP000094802">
    <property type="component" value="Unassembled WGS sequence"/>
</dbReference>
<evidence type="ECO:0000313" key="2">
    <source>
        <dbReference type="Proteomes" id="UP000094802"/>
    </source>
</evidence>
<name>A0A1E5FTM4_VIBSP</name>
<dbReference type="AlphaFoldDB" id="A0A1E5FTM4"/>